<reference evidence="1 2" key="1">
    <citation type="journal article" date="2018" name="Sci. Rep.">
        <title>Genomic signatures of local adaptation to the degree of environmental predictability in rotifers.</title>
        <authorList>
            <person name="Franch-Gras L."/>
            <person name="Hahn C."/>
            <person name="Garcia-Roger E.M."/>
            <person name="Carmona M.J."/>
            <person name="Serra M."/>
            <person name="Gomez A."/>
        </authorList>
    </citation>
    <scope>NUCLEOTIDE SEQUENCE [LARGE SCALE GENOMIC DNA]</scope>
    <source>
        <strain evidence="1">HYR1</strain>
    </source>
</reference>
<dbReference type="EMBL" id="REGN01000425">
    <property type="protein sequence ID" value="RNA42016.1"/>
    <property type="molecule type" value="Genomic_DNA"/>
</dbReference>
<dbReference type="AlphaFoldDB" id="A0A3M7T1X0"/>
<comment type="caution">
    <text evidence="1">The sequence shown here is derived from an EMBL/GenBank/DDBJ whole genome shotgun (WGS) entry which is preliminary data.</text>
</comment>
<accession>A0A3M7T1X0</accession>
<organism evidence="1 2">
    <name type="scientific">Brachionus plicatilis</name>
    <name type="common">Marine rotifer</name>
    <name type="synonym">Brachionus muelleri</name>
    <dbReference type="NCBI Taxonomy" id="10195"/>
    <lineage>
        <taxon>Eukaryota</taxon>
        <taxon>Metazoa</taxon>
        <taxon>Spiralia</taxon>
        <taxon>Gnathifera</taxon>
        <taxon>Rotifera</taxon>
        <taxon>Eurotatoria</taxon>
        <taxon>Monogononta</taxon>
        <taxon>Pseudotrocha</taxon>
        <taxon>Ploima</taxon>
        <taxon>Brachionidae</taxon>
        <taxon>Brachionus</taxon>
    </lineage>
</organism>
<dbReference type="Proteomes" id="UP000276133">
    <property type="component" value="Unassembled WGS sequence"/>
</dbReference>
<proteinExistence type="predicted"/>
<evidence type="ECO:0000313" key="2">
    <source>
        <dbReference type="Proteomes" id="UP000276133"/>
    </source>
</evidence>
<sequence length="60" mass="7057">MTGPPIEFAVPMQYFPFFRKNKRENKKRVCKNVDPEKITSSEYRAFNSLSENVLMDVKIS</sequence>
<evidence type="ECO:0000313" key="1">
    <source>
        <dbReference type="EMBL" id="RNA42016.1"/>
    </source>
</evidence>
<keyword evidence="2" id="KW-1185">Reference proteome</keyword>
<gene>
    <name evidence="1" type="ORF">BpHYR1_043102</name>
</gene>
<protein>
    <submittedName>
        <fullName evidence="1">Uncharacterized protein</fullName>
    </submittedName>
</protein>
<name>A0A3M7T1X0_BRAPC</name>